<keyword evidence="4" id="KW-1185">Reference proteome</keyword>
<dbReference type="InterPro" id="IPR003961">
    <property type="entry name" value="FN3_dom"/>
</dbReference>
<comment type="caution">
    <text evidence="3">The sequence shown here is derived from an EMBL/GenBank/DDBJ whole genome shotgun (WGS) entry which is preliminary data.</text>
</comment>
<protein>
    <submittedName>
        <fullName evidence="3">(Atlantic silverside) hypothetical protein</fullName>
    </submittedName>
</protein>
<sequence length="394" mass="44685">MFTRLEVLVLSCLFVTTELKRGKILPPQNLTLLWINAFEPQLSWEPSQHPGAEYEVCTETEEEHGNECSVSAKIRIHGISQLSKYILMQGRILRWSVKTLYEGNESESVVLNISYPVYRFLPELVQDLSCYSSSAKQGHCSWSPVSNSTDLSFFYRLVDEAGSSSSSNLKECSLYNYTGGVKTGCDLQTTTNEAIHILFNGTLNNTAVWNTFRFETKDNVKPPALKWSATKDGNRLNIRWTPPDVLSIDFWSFEINYTECDTMKSFKKQDVTSHLVNHFPQCPYCITMKAVSEKGSTPWSDLKCQGPDKDANLLVYIAVFIPLVIACLAAMTFKFYLKNKEKIFPKVPKPMNLLSDISENNNKIAIPHFSIPTEEEENCKVTLVTETEICKLNC</sequence>
<dbReference type="Gene3D" id="2.60.40.10">
    <property type="entry name" value="Immunoglobulins"/>
    <property type="match status" value="2"/>
</dbReference>
<gene>
    <name evidence="3" type="ORF">MMEN_LOCUS13113</name>
</gene>
<keyword evidence="1" id="KW-0812">Transmembrane</keyword>
<accession>A0A8S4BC90</accession>
<dbReference type="SUPFAM" id="SSF49265">
    <property type="entry name" value="Fibronectin type III"/>
    <property type="match status" value="2"/>
</dbReference>
<dbReference type="InterPro" id="IPR013783">
    <property type="entry name" value="Ig-like_fold"/>
</dbReference>
<dbReference type="EMBL" id="CAJRST010014446">
    <property type="protein sequence ID" value="CAG5929497.1"/>
    <property type="molecule type" value="Genomic_DNA"/>
</dbReference>
<dbReference type="Proteomes" id="UP000677803">
    <property type="component" value="Unassembled WGS sequence"/>
</dbReference>
<organism evidence="3 4">
    <name type="scientific">Menidia menidia</name>
    <name type="common">Atlantic silverside</name>
    <dbReference type="NCBI Taxonomy" id="238744"/>
    <lineage>
        <taxon>Eukaryota</taxon>
        <taxon>Metazoa</taxon>
        <taxon>Chordata</taxon>
        <taxon>Craniata</taxon>
        <taxon>Vertebrata</taxon>
        <taxon>Euteleostomi</taxon>
        <taxon>Actinopterygii</taxon>
        <taxon>Neopterygii</taxon>
        <taxon>Teleostei</taxon>
        <taxon>Neoteleostei</taxon>
        <taxon>Acanthomorphata</taxon>
        <taxon>Ovalentaria</taxon>
        <taxon>Atherinomorphae</taxon>
        <taxon>Atheriniformes</taxon>
        <taxon>Atherinopsidae</taxon>
        <taxon>Menidiinae</taxon>
        <taxon>Menidia</taxon>
    </lineage>
</organism>
<dbReference type="InterPro" id="IPR036116">
    <property type="entry name" value="FN3_sf"/>
</dbReference>
<evidence type="ECO:0000256" key="2">
    <source>
        <dbReference type="SAM" id="SignalP"/>
    </source>
</evidence>
<proteinExistence type="predicted"/>
<dbReference type="OrthoDB" id="8953415at2759"/>
<dbReference type="CDD" id="cd00063">
    <property type="entry name" value="FN3"/>
    <property type="match status" value="1"/>
</dbReference>
<keyword evidence="1" id="KW-0472">Membrane</keyword>
<keyword evidence="1" id="KW-1133">Transmembrane helix</keyword>
<evidence type="ECO:0000313" key="4">
    <source>
        <dbReference type="Proteomes" id="UP000677803"/>
    </source>
</evidence>
<feature type="chain" id="PRO_5035933322" evidence="2">
    <location>
        <begin position="20"/>
        <end position="394"/>
    </location>
</feature>
<reference evidence="3" key="1">
    <citation type="submission" date="2021-05" db="EMBL/GenBank/DDBJ databases">
        <authorList>
            <person name="Tigano A."/>
        </authorList>
    </citation>
    <scope>NUCLEOTIDE SEQUENCE</scope>
</reference>
<feature type="transmembrane region" description="Helical" evidence="1">
    <location>
        <begin position="313"/>
        <end position="337"/>
    </location>
</feature>
<name>A0A8S4BC90_9TELE</name>
<dbReference type="AlphaFoldDB" id="A0A8S4BC90"/>
<evidence type="ECO:0000313" key="3">
    <source>
        <dbReference type="EMBL" id="CAG5929497.1"/>
    </source>
</evidence>
<evidence type="ECO:0000256" key="1">
    <source>
        <dbReference type="SAM" id="Phobius"/>
    </source>
</evidence>
<keyword evidence="2" id="KW-0732">Signal</keyword>
<feature type="signal peptide" evidence="2">
    <location>
        <begin position="1"/>
        <end position="19"/>
    </location>
</feature>